<dbReference type="AlphaFoldDB" id="A0A845ACD3"/>
<reference evidence="2 3" key="1">
    <citation type="submission" date="2019-12" db="EMBL/GenBank/DDBJ databases">
        <title>Genomic-based taxomic classification of the family Erythrobacteraceae.</title>
        <authorList>
            <person name="Xu L."/>
        </authorList>
    </citation>
    <scope>NUCLEOTIDE SEQUENCE [LARGE SCALE GENOMIC DNA]</scope>
    <source>
        <strain evidence="2 3">DSM 18604</strain>
    </source>
</reference>
<evidence type="ECO:0000313" key="2">
    <source>
        <dbReference type="EMBL" id="MXP24838.1"/>
    </source>
</evidence>
<comment type="caution">
    <text evidence="2">The sequence shown here is derived from an EMBL/GenBank/DDBJ whole genome shotgun (WGS) entry which is preliminary data.</text>
</comment>
<evidence type="ECO:0000256" key="1">
    <source>
        <dbReference type="SAM" id="MobiDB-lite"/>
    </source>
</evidence>
<evidence type="ECO:0000313" key="3">
    <source>
        <dbReference type="Proteomes" id="UP000460561"/>
    </source>
</evidence>
<protein>
    <submittedName>
        <fullName evidence="2">Uncharacterized protein</fullName>
    </submittedName>
</protein>
<name>A0A845ACD3_9SPHN</name>
<keyword evidence="3" id="KW-1185">Reference proteome</keyword>
<dbReference type="Proteomes" id="UP000460561">
    <property type="component" value="Unassembled WGS sequence"/>
</dbReference>
<proteinExistence type="predicted"/>
<sequence>MRGTFKLLHYFRQAKNLSNVPRFPDAQGLSESRSRGEPFGSHSLLSPVAAISLSFHSTGVPHG</sequence>
<dbReference type="EMBL" id="WTYQ01000001">
    <property type="protein sequence ID" value="MXP24838.1"/>
    <property type="molecule type" value="Genomic_DNA"/>
</dbReference>
<organism evidence="2 3">
    <name type="scientific">Altericroceibacterium indicum</name>
    <dbReference type="NCBI Taxonomy" id="374177"/>
    <lineage>
        <taxon>Bacteria</taxon>
        <taxon>Pseudomonadati</taxon>
        <taxon>Pseudomonadota</taxon>
        <taxon>Alphaproteobacteria</taxon>
        <taxon>Sphingomonadales</taxon>
        <taxon>Erythrobacteraceae</taxon>
        <taxon>Altericroceibacterium</taxon>
    </lineage>
</organism>
<accession>A0A845ACD3</accession>
<dbReference type="RefSeq" id="WP_160738033.1">
    <property type="nucleotide sequence ID" value="NZ_WTYQ01000001.1"/>
</dbReference>
<gene>
    <name evidence="2" type="ORF">GRI39_02095</name>
</gene>
<feature type="region of interest" description="Disordered" evidence="1">
    <location>
        <begin position="22"/>
        <end position="41"/>
    </location>
</feature>